<dbReference type="CDD" id="cd06171">
    <property type="entry name" value="Sigma70_r4"/>
    <property type="match status" value="1"/>
</dbReference>
<proteinExistence type="inferred from homology"/>
<dbReference type="PANTHER" id="PTHR43133">
    <property type="entry name" value="RNA POLYMERASE ECF-TYPE SIGMA FACTO"/>
    <property type="match status" value="1"/>
</dbReference>
<dbReference type="KEGG" id="gms:SOIL9_27930"/>
<evidence type="ECO:0000313" key="8">
    <source>
        <dbReference type="Proteomes" id="UP000464178"/>
    </source>
</evidence>
<dbReference type="GO" id="GO:0016987">
    <property type="term" value="F:sigma factor activity"/>
    <property type="evidence" value="ECO:0007669"/>
    <property type="project" value="UniProtKB-KW"/>
</dbReference>
<dbReference type="InterPro" id="IPR036388">
    <property type="entry name" value="WH-like_DNA-bd_sf"/>
</dbReference>
<evidence type="ECO:0000256" key="3">
    <source>
        <dbReference type="ARBA" id="ARBA00023082"/>
    </source>
</evidence>
<dbReference type="SUPFAM" id="SSF88659">
    <property type="entry name" value="Sigma3 and sigma4 domains of RNA polymerase sigma factors"/>
    <property type="match status" value="1"/>
</dbReference>
<dbReference type="InterPro" id="IPR014284">
    <property type="entry name" value="RNA_pol_sigma-70_dom"/>
</dbReference>
<name>A0A6P2D0Y8_9BACT</name>
<dbReference type="Proteomes" id="UP000464178">
    <property type="component" value="Chromosome"/>
</dbReference>
<evidence type="ECO:0000313" key="7">
    <source>
        <dbReference type="EMBL" id="VTR94921.1"/>
    </source>
</evidence>
<dbReference type="GO" id="GO:0006352">
    <property type="term" value="P:DNA-templated transcription initiation"/>
    <property type="evidence" value="ECO:0007669"/>
    <property type="project" value="InterPro"/>
</dbReference>
<sequence>MATRAADPLLQSVRALVAGRGESDQELLDRFVRQHDEAAFATLVERHGPMVLGVCRRGLRDEHAAEDTFQATFLVLARNAGSIHERRALSSWLHGVALRLVRRARVTFARAQRDKARIAPEAPREPAVEASWSEVRQILDDELKRLPENYRLPLVLCALEGRSREEAAAEMGCTPSQLKGLLERGRERLRARLIRRGLAPSSIGALLLTEEALAVPVPPLLAIATRRITRGLSATTHPTDCELPLPVRSLIARGLSMIGAKRLGLVLVFAVVATAVGLSGFDRPETAPAPHAVADRSQKSAPATNKRTDLLDDEAAVAAHIKALHDPDSTTREKAATALRRIVAKYPSGTVYLPSKDGGEAEWKAKVDRIEPGSDKSEMLKILPPLTPGDSGGGLVEGDSHYGSYRLDYHWIVRICYRDTGKMIRRPELMKNALRVHVAPPKDFTGTWTTWHINGQKSYDYQYKNGKSDGVFTSYHDNGAKNHEQHYTADVAHGTGTGWFPDGKVNYTIQYRNGKLHGTWTHWYANGNKHSEANYADGEYHGRQTNWHENGQLGSVTDYKNGVKHGVEASWNENGIPHYDRLYLNGKIVN</sequence>
<dbReference type="Gene3D" id="1.25.10.10">
    <property type="entry name" value="Leucine-rich Repeat Variant"/>
    <property type="match status" value="1"/>
</dbReference>
<dbReference type="Gene3D" id="2.20.110.10">
    <property type="entry name" value="Histone H3 K4-specific methyltransferase SET7/9 N-terminal domain"/>
    <property type="match status" value="2"/>
</dbReference>
<accession>A0A6P2D0Y8</accession>
<evidence type="ECO:0000256" key="2">
    <source>
        <dbReference type="ARBA" id="ARBA00023015"/>
    </source>
</evidence>
<dbReference type="InterPro" id="IPR013249">
    <property type="entry name" value="RNA_pol_sigma70_r4_t2"/>
</dbReference>
<comment type="similarity">
    <text evidence="1">Belongs to the sigma-70 factor family. ECF subfamily.</text>
</comment>
<keyword evidence="8" id="KW-1185">Reference proteome</keyword>
<dbReference type="Pfam" id="PF04542">
    <property type="entry name" value="Sigma70_r2"/>
    <property type="match status" value="1"/>
</dbReference>
<dbReference type="InterPro" id="IPR039425">
    <property type="entry name" value="RNA_pol_sigma-70-like"/>
</dbReference>
<dbReference type="AlphaFoldDB" id="A0A6P2D0Y8"/>
<evidence type="ECO:0000259" key="5">
    <source>
        <dbReference type="Pfam" id="PF04542"/>
    </source>
</evidence>
<dbReference type="GO" id="GO:0003677">
    <property type="term" value="F:DNA binding"/>
    <property type="evidence" value="ECO:0007669"/>
    <property type="project" value="InterPro"/>
</dbReference>
<organism evidence="7 8">
    <name type="scientific">Gemmata massiliana</name>
    <dbReference type="NCBI Taxonomy" id="1210884"/>
    <lineage>
        <taxon>Bacteria</taxon>
        <taxon>Pseudomonadati</taxon>
        <taxon>Planctomycetota</taxon>
        <taxon>Planctomycetia</taxon>
        <taxon>Gemmatales</taxon>
        <taxon>Gemmataceae</taxon>
        <taxon>Gemmata</taxon>
    </lineage>
</organism>
<evidence type="ECO:0000256" key="4">
    <source>
        <dbReference type="ARBA" id="ARBA00023163"/>
    </source>
</evidence>
<evidence type="ECO:0000259" key="6">
    <source>
        <dbReference type="Pfam" id="PF08281"/>
    </source>
</evidence>
<protein>
    <recommendedName>
        <fullName evidence="9">RNA polymerase sigma-70 region 2 domain-containing protein</fullName>
    </recommendedName>
</protein>
<dbReference type="Pfam" id="PF07661">
    <property type="entry name" value="MORN_2"/>
    <property type="match status" value="3"/>
</dbReference>
<dbReference type="InterPro" id="IPR013324">
    <property type="entry name" value="RNA_pol_sigma_r3/r4-like"/>
</dbReference>
<gene>
    <name evidence="7" type="ORF">SOIL9_27930</name>
</gene>
<dbReference type="SUPFAM" id="SSF88946">
    <property type="entry name" value="Sigma2 domain of RNA polymerase sigma factors"/>
    <property type="match status" value="1"/>
</dbReference>
<dbReference type="RefSeq" id="WP_162669403.1">
    <property type="nucleotide sequence ID" value="NZ_LR593886.1"/>
</dbReference>
<reference evidence="7 8" key="1">
    <citation type="submission" date="2019-05" db="EMBL/GenBank/DDBJ databases">
        <authorList>
            <consortium name="Science for Life Laboratories"/>
        </authorList>
    </citation>
    <scope>NUCLEOTIDE SEQUENCE [LARGE SCALE GENOMIC DNA]</scope>
    <source>
        <strain evidence="7">Soil9</strain>
    </source>
</reference>
<dbReference type="SUPFAM" id="SSF82185">
    <property type="entry name" value="Histone H3 K4-specific methyltransferase SET7/9 N-terminal domain"/>
    <property type="match status" value="1"/>
</dbReference>
<dbReference type="PANTHER" id="PTHR43133:SF51">
    <property type="entry name" value="RNA POLYMERASE SIGMA FACTOR"/>
    <property type="match status" value="1"/>
</dbReference>
<dbReference type="InterPro" id="IPR013325">
    <property type="entry name" value="RNA_pol_sigma_r2"/>
</dbReference>
<dbReference type="NCBIfam" id="TIGR02937">
    <property type="entry name" value="sigma70-ECF"/>
    <property type="match status" value="1"/>
</dbReference>
<feature type="domain" description="RNA polymerase sigma-70 region 2" evidence="5">
    <location>
        <begin position="43"/>
        <end position="104"/>
    </location>
</feature>
<dbReference type="InterPro" id="IPR007627">
    <property type="entry name" value="RNA_pol_sigma70_r2"/>
</dbReference>
<keyword evidence="2" id="KW-0805">Transcription regulation</keyword>
<keyword evidence="4" id="KW-0804">Transcription</keyword>
<dbReference type="EMBL" id="LR593886">
    <property type="protein sequence ID" value="VTR94921.1"/>
    <property type="molecule type" value="Genomic_DNA"/>
</dbReference>
<evidence type="ECO:0008006" key="9">
    <source>
        <dbReference type="Google" id="ProtNLM"/>
    </source>
</evidence>
<feature type="domain" description="RNA polymerase sigma factor 70 region 4 type 2" evidence="6">
    <location>
        <begin position="137"/>
        <end position="189"/>
    </location>
</feature>
<dbReference type="Gene3D" id="1.10.10.10">
    <property type="entry name" value="Winged helix-like DNA-binding domain superfamily/Winged helix DNA-binding domain"/>
    <property type="match status" value="1"/>
</dbReference>
<dbReference type="Pfam" id="PF08281">
    <property type="entry name" value="Sigma70_r4_2"/>
    <property type="match status" value="1"/>
</dbReference>
<dbReference type="InterPro" id="IPR011652">
    <property type="entry name" value="MORN_2"/>
</dbReference>
<dbReference type="Gene3D" id="1.10.1740.10">
    <property type="match status" value="1"/>
</dbReference>
<keyword evidence="3" id="KW-0731">Sigma factor</keyword>
<evidence type="ECO:0000256" key="1">
    <source>
        <dbReference type="ARBA" id="ARBA00010641"/>
    </source>
</evidence>
<dbReference type="InterPro" id="IPR011989">
    <property type="entry name" value="ARM-like"/>
</dbReference>